<evidence type="ECO:0000256" key="5">
    <source>
        <dbReference type="ARBA" id="ARBA00018141"/>
    </source>
</evidence>
<dbReference type="EC" id="4.1.2.50" evidence="4"/>
<evidence type="ECO:0000256" key="1">
    <source>
        <dbReference type="ARBA" id="ARBA00001947"/>
    </source>
</evidence>
<dbReference type="InterPro" id="IPR007115">
    <property type="entry name" value="6-PTP_synth/QueD"/>
</dbReference>
<gene>
    <name evidence="11" type="ORF">SAMN05421771_1712</name>
</gene>
<evidence type="ECO:0000256" key="7">
    <source>
        <dbReference type="ARBA" id="ARBA00022833"/>
    </source>
</evidence>
<evidence type="ECO:0000256" key="2">
    <source>
        <dbReference type="ARBA" id="ARBA00005061"/>
    </source>
</evidence>
<dbReference type="GO" id="GO:0046872">
    <property type="term" value="F:metal ion binding"/>
    <property type="evidence" value="ECO:0007669"/>
    <property type="project" value="UniProtKB-KW"/>
</dbReference>
<keyword evidence="12" id="KW-1185">Reference proteome</keyword>
<dbReference type="AlphaFoldDB" id="A0A1I6M2C7"/>
<dbReference type="PANTHER" id="PTHR12589:SF7">
    <property type="entry name" value="6-PYRUVOYL TETRAHYDROBIOPTERIN SYNTHASE"/>
    <property type="match status" value="1"/>
</dbReference>
<dbReference type="GO" id="GO:0003874">
    <property type="term" value="F:6-pyruvoyltetrahydropterin synthase activity"/>
    <property type="evidence" value="ECO:0007669"/>
    <property type="project" value="InterPro"/>
</dbReference>
<dbReference type="FunFam" id="3.30.479.10:FF:000003">
    <property type="entry name" value="6-pyruvoyl tetrahydrobiopterin synthase"/>
    <property type="match status" value="1"/>
</dbReference>
<dbReference type="Pfam" id="PF01242">
    <property type="entry name" value="PTPS"/>
    <property type="match status" value="1"/>
</dbReference>
<accession>A0A1I6M2C7</accession>
<dbReference type="STRING" id="474950.SAMN05421771_1712"/>
<dbReference type="GO" id="GO:0006729">
    <property type="term" value="P:tetrahydrobiopterin biosynthetic process"/>
    <property type="evidence" value="ECO:0007669"/>
    <property type="project" value="InterPro"/>
</dbReference>
<evidence type="ECO:0000256" key="4">
    <source>
        <dbReference type="ARBA" id="ARBA00012982"/>
    </source>
</evidence>
<evidence type="ECO:0000313" key="12">
    <source>
        <dbReference type="Proteomes" id="UP000199024"/>
    </source>
</evidence>
<dbReference type="PANTHER" id="PTHR12589">
    <property type="entry name" value="PYRUVOYL TETRAHYDROBIOPTERIN SYNTHASE"/>
    <property type="match status" value="1"/>
</dbReference>
<reference evidence="11 12" key="1">
    <citation type="submission" date="2016-10" db="EMBL/GenBank/DDBJ databases">
        <authorList>
            <person name="de Groot N.N."/>
        </authorList>
    </citation>
    <scope>NUCLEOTIDE SEQUENCE [LARGE SCALE GENOMIC DNA]</scope>
    <source>
        <strain evidence="11 12">DSM 21001</strain>
    </source>
</reference>
<dbReference type="UniPathway" id="UPA00391"/>
<dbReference type="Gene3D" id="3.30.479.10">
    <property type="entry name" value="6-pyruvoyl tetrahydropterin synthase/QueD"/>
    <property type="match status" value="1"/>
</dbReference>
<protein>
    <recommendedName>
        <fullName evidence="5">6-carboxy-5,6,7,8-tetrahydropterin synthase</fullName>
        <ecNumber evidence="4">4.1.2.50</ecNumber>
    </recommendedName>
    <alternativeName>
        <fullName evidence="9">Queuosine biosynthesis protein QueD</fullName>
    </alternativeName>
</protein>
<dbReference type="InterPro" id="IPR038418">
    <property type="entry name" value="6-PTP_synth/QueD_sf"/>
</dbReference>
<organism evidence="11 12">
    <name type="scientific">Granulicella pectinivorans</name>
    <dbReference type="NCBI Taxonomy" id="474950"/>
    <lineage>
        <taxon>Bacteria</taxon>
        <taxon>Pseudomonadati</taxon>
        <taxon>Acidobacteriota</taxon>
        <taxon>Terriglobia</taxon>
        <taxon>Terriglobales</taxon>
        <taxon>Acidobacteriaceae</taxon>
        <taxon>Granulicella</taxon>
    </lineage>
</organism>
<comment type="pathway">
    <text evidence="2">Purine metabolism; 7-cyano-7-deazaguanine biosynthesis.</text>
</comment>
<dbReference type="Proteomes" id="UP000199024">
    <property type="component" value="Unassembled WGS sequence"/>
</dbReference>
<proteinExistence type="inferred from homology"/>
<comment type="cofactor">
    <cofactor evidence="1">
        <name>Zn(2+)</name>
        <dbReference type="ChEBI" id="CHEBI:29105"/>
    </cofactor>
</comment>
<evidence type="ECO:0000256" key="6">
    <source>
        <dbReference type="ARBA" id="ARBA00022723"/>
    </source>
</evidence>
<dbReference type="PROSITE" id="PS00987">
    <property type="entry name" value="PTPS_1"/>
    <property type="match status" value="1"/>
</dbReference>
<dbReference type="SUPFAM" id="SSF55620">
    <property type="entry name" value="Tetrahydrobiopterin biosynthesis enzymes-like"/>
    <property type="match status" value="1"/>
</dbReference>
<sequence>MKAHLNRRYHLSASHRLHAPEYDEATNRAIFGKCNNPFGHGHNYIVEVSMSGPVDPVTGMVCNLADLDAFAAQHLLERFDHQNLNTVAPFDGVVPTTENFAIEIYRVFQPFPHAHLERVHVEETGNNSFDYAGQ</sequence>
<evidence type="ECO:0000256" key="10">
    <source>
        <dbReference type="ARBA" id="ARBA00048807"/>
    </source>
</evidence>
<dbReference type="InterPro" id="IPR022470">
    <property type="entry name" value="PTPS_Cys_AS"/>
</dbReference>
<keyword evidence="7" id="KW-0862">Zinc</keyword>
<dbReference type="GO" id="GO:0070497">
    <property type="term" value="F:6-carboxytetrahydropterin synthase activity"/>
    <property type="evidence" value="ECO:0007669"/>
    <property type="project" value="UniProtKB-EC"/>
</dbReference>
<dbReference type="RefSeq" id="WP_089838411.1">
    <property type="nucleotide sequence ID" value="NZ_FOZL01000001.1"/>
</dbReference>
<name>A0A1I6M2C7_9BACT</name>
<evidence type="ECO:0000256" key="9">
    <source>
        <dbReference type="ARBA" id="ARBA00031449"/>
    </source>
</evidence>
<dbReference type="OrthoDB" id="9804698at2"/>
<evidence type="ECO:0000256" key="8">
    <source>
        <dbReference type="ARBA" id="ARBA00023239"/>
    </source>
</evidence>
<dbReference type="EMBL" id="FOZL01000001">
    <property type="protein sequence ID" value="SFS09877.1"/>
    <property type="molecule type" value="Genomic_DNA"/>
</dbReference>
<keyword evidence="8" id="KW-0456">Lyase</keyword>
<evidence type="ECO:0000256" key="3">
    <source>
        <dbReference type="ARBA" id="ARBA00008900"/>
    </source>
</evidence>
<comment type="catalytic activity">
    <reaction evidence="10">
        <text>7,8-dihydroneopterin 3'-triphosphate + H2O = 6-carboxy-5,6,7,8-tetrahydropterin + triphosphate + acetaldehyde + 2 H(+)</text>
        <dbReference type="Rhea" id="RHEA:27966"/>
        <dbReference type="ChEBI" id="CHEBI:15343"/>
        <dbReference type="ChEBI" id="CHEBI:15377"/>
        <dbReference type="ChEBI" id="CHEBI:15378"/>
        <dbReference type="ChEBI" id="CHEBI:18036"/>
        <dbReference type="ChEBI" id="CHEBI:58462"/>
        <dbReference type="ChEBI" id="CHEBI:61032"/>
        <dbReference type="EC" id="4.1.2.50"/>
    </reaction>
</comment>
<keyword evidence="6" id="KW-0479">Metal-binding</keyword>
<comment type="similarity">
    <text evidence="3">Belongs to the PTPS family. QueD subfamily.</text>
</comment>
<evidence type="ECO:0000313" key="11">
    <source>
        <dbReference type="EMBL" id="SFS09877.1"/>
    </source>
</evidence>